<evidence type="ECO:0000256" key="2">
    <source>
        <dbReference type="ARBA" id="ARBA00023043"/>
    </source>
</evidence>
<evidence type="ECO:0000313" key="5">
    <source>
        <dbReference type="Proteomes" id="UP000011910"/>
    </source>
</evidence>
<keyword evidence="2 3" id="KW-0040">ANK repeat</keyword>
<dbReference type="Proteomes" id="UP000011910">
    <property type="component" value="Unassembled WGS sequence"/>
</dbReference>
<feature type="repeat" description="ANK" evidence="3">
    <location>
        <begin position="59"/>
        <end position="91"/>
    </location>
</feature>
<keyword evidence="1" id="KW-0677">Repeat</keyword>
<dbReference type="SUPFAM" id="SSF48403">
    <property type="entry name" value="Ankyrin repeat"/>
    <property type="match status" value="1"/>
</dbReference>
<dbReference type="GO" id="GO:0004842">
    <property type="term" value="F:ubiquitin-protein transferase activity"/>
    <property type="evidence" value="ECO:0007669"/>
    <property type="project" value="TreeGrafter"/>
</dbReference>
<evidence type="ECO:0000313" key="4">
    <source>
        <dbReference type="EMBL" id="EMR01300.1"/>
    </source>
</evidence>
<organism evidence="4 5">
    <name type="scientific">Cesiribacter andamanensis AMV16</name>
    <dbReference type="NCBI Taxonomy" id="1279009"/>
    <lineage>
        <taxon>Bacteria</taxon>
        <taxon>Pseudomonadati</taxon>
        <taxon>Bacteroidota</taxon>
        <taxon>Cytophagia</taxon>
        <taxon>Cytophagales</taxon>
        <taxon>Cesiribacteraceae</taxon>
        <taxon>Cesiribacter</taxon>
    </lineage>
</organism>
<dbReference type="PROSITE" id="PS50088">
    <property type="entry name" value="ANK_REPEAT"/>
    <property type="match status" value="1"/>
</dbReference>
<dbReference type="Pfam" id="PF12796">
    <property type="entry name" value="Ank_2"/>
    <property type="match status" value="1"/>
</dbReference>
<dbReference type="PROSITE" id="PS50297">
    <property type="entry name" value="ANK_REP_REGION"/>
    <property type="match status" value="1"/>
</dbReference>
<dbReference type="AlphaFoldDB" id="M7NHP0"/>
<keyword evidence="5" id="KW-1185">Reference proteome</keyword>
<dbReference type="InterPro" id="IPR036770">
    <property type="entry name" value="Ankyrin_rpt-contain_sf"/>
</dbReference>
<dbReference type="OrthoDB" id="5657095at2"/>
<reference evidence="4 5" key="1">
    <citation type="journal article" date="2013" name="Genome Announc.">
        <title>Draft Genome Sequence of Cesiribacter andamanensis Strain AMV16T, Isolated from a Soil Sample from a Mud Volcano in the Andaman Islands, India.</title>
        <authorList>
            <person name="Shivaji S."/>
            <person name="Ara S."/>
            <person name="Begum Z."/>
            <person name="Srinivas T.N."/>
            <person name="Singh A."/>
            <person name="Kumar Pinnaka A."/>
        </authorList>
    </citation>
    <scope>NUCLEOTIDE SEQUENCE [LARGE SCALE GENOMIC DNA]</scope>
    <source>
        <strain evidence="4 5">AMV16</strain>
    </source>
</reference>
<evidence type="ECO:0000256" key="1">
    <source>
        <dbReference type="ARBA" id="ARBA00022737"/>
    </source>
</evidence>
<dbReference type="GO" id="GO:0085020">
    <property type="term" value="P:protein K6-linked ubiquitination"/>
    <property type="evidence" value="ECO:0007669"/>
    <property type="project" value="TreeGrafter"/>
</dbReference>
<sequence length="115" mass="12604">MLDENNLEEAVLELSTGLEGSYNDFDSGWGYFNSSREKSTEVPDLLLKYGAKVNAATLKGETPLHWAVAKDSAKLVKLLLDKGADPTIKNAAGETPASYTDDEEIIQLLDPFVQR</sequence>
<accession>M7NHP0</accession>
<dbReference type="RefSeq" id="WP_009196951.1">
    <property type="nucleotide sequence ID" value="NZ_AODQ01000127.1"/>
</dbReference>
<protein>
    <submittedName>
        <fullName evidence="4">Uroporphyrinogen-III decarboxylase</fullName>
    </submittedName>
</protein>
<dbReference type="eggNOG" id="COG0666">
    <property type="taxonomic scope" value="Bacteria"/>
</dbReference>
<dbReference type="SMART" id="SM00248">
    <property type="entry name" value="ANK"/>
    <property type="match status" value="1"/>
</dbReference>
<dbReference type="STRING" id="1279009.ADICEAN_03571"/>
<dbReference type="PANTHER" id="PTHR24171">
    <property type="entry name" value="ANKYRIN REPEAT DOMAIN-CONTAINING PROTEIN 39-RELATED"/>
    <property type="match status" value="1"/>
</dbReference>
<dbReference type="PANTHER" id="PTHR24171:SF8">
    <property type="entry name" value="BRCA1-ASSOCIATED RING DOMAIN PROTEIN 1"/>
    <property type="match status" value="1"/>
</dbReference>
<dbReference type="Gene3D" id="1.25.40.20">
    <property type="entry name" value="Ankyrin repeat-containing domain"/>
    <property type="match status" value="1"/>
</dbReference>
<proteinExistence type="predicted"/>
<dbReference type="EMBL" id="AODQ01000127">
    <property type="protein sequence ID" value="EMR01300.1"/>
    <property type="molecule type" value="Genomic_DNA"/>
</dbReference>
<gene>
    <name evidence="4" type="ORF">ADICEAN_03571</name>
</gene>
<comment type="caution">
    <text evidence="4">The sequence shown here is derived from an EMBL/GenBank/DDBJ whole genome shotgun (WGS) entry which is preliminary data.</text>
</comment>
<name>M7NHP0_9BACT</name>
<evidence type="ECO:0000256" key="3">
    <source>
        <dbReference type="PROSITE-ProRule" id="PRU00023"/>
    </source>
</evidence>
<dbReference type="InterPro" id="IPR002110">
    <property type="entry name" value="Ankyrin_rpt"/>
</dbReference>